<dbReference type="AlphaFoldDB" id="A0A2T0KGP7"/>
<dbReference type="GO" id="GO:0098797">
    <property type="term" value="C:plasma membrane protein complex"/>
    <property type="evidence" value="ECO:0007669"/>
    <property type="project" value="TreeGrafter"/>
</dbReference>
<dbReference type="GO" id="GO:0044874">
    <property type="term" value="P:lipoprotein localization to outer membrane"/>
    <property type="evidence" value="ECO:0007669"/>
    <property type="project" value="TreeGrafter"/>
</dbReference>
<evidence type="ECO:0000259" key="8">
    <source>
        <dbReference type="Pfam" id="PF02687"/>
    </source>
</evidence>
<dbReference type="PANTHER" id="PTHR30489:SF0">
    <property type="entry name" value="LIPOPROTEIN-RELEASING SYSTEM TRANSMEMBRANE PROTEIN LOLE"/>
    <property type="match status" value="1"/>
</dbReference>
<evidence type="ECO:0000256" key="3">
    <source>
        <dbReference type="ARBA" id="ARBA00022475"/>
    </source>
</evidence>
<keyword evidence="3" id="KW-1003">Cell membrane</keyword>
<comment type="similarity">
    <text evidence="2">Belongs to the ABC-4 integral membrane protein family. LolC/E subfamily.</text>
</comment>
<feature type="transmembrane region" description="Helical" evidence="7">
    <location>
        <begin position="194"/>
        <end position="216"/>
    </location>
</feature>
<name>A0A2T0KGP7_9ACTN</name>
<keyword evidence="4 7" id="KW-0812">Transmembrane</keyword>
<feature type="transmembrane region" description="Helical" evidence="7">
    <location>
        <begin position="362"/>
        <end position="388"/>
    </location>
</feature>
<dbReference type="Pfam" id="PF02687">
    <property type="entry name" value="FtsX"/>
    <property type="match status" value="2"/>
</dbReference>
<feature type="domain" description="ABC3 transporter permease C-terminal" evidence="8">
    <location>
        <begin position="625"/>
        <end position="737"/>
    </location>
</feature>
<keyword evidence="6 7" id="KW-0472">Membrane</keyword>
<evidence type="ECO:0000313" key="10">
    <source>
        <dbReference type="Proteomes" id="UP000239415"/>
    </source>
</evidence>
<dbReference type="PANTHER" id="PTHR30489">
    <property type="entry name" value="LIPOPROTEIN-RELEASING SYSTEM TRANSMEMBRANE PROTEIN LOLE"/>
    <property type="match status" value="1"/>
</dbReference>
<evidence type="ECO:0000256" key="1">
    <source>
        <dbReference type="ARBA" id="ARBA00004651"/>
    </source>
</evidence>
<evidence type="ECO:0000256" key="2">
    <source>
        <dbReference type="ARBA" id="ARBA00005236"/>
    </source>
</evidence>
<feature type="transmembrane region" description="Helical" evidence="7">
    <location>
        <begin position="709"/>
        <end position="731"/>
    </location>
</feature>
<feature type="transmembrane region" description="Helical" evidence="7">
    <location>
        <begin position="290"/>
        <end position="311"/>
    </location>
</feature>
<evidence type="ECO:0000256" key="5">
    <source>
        <dbReference type="ARBA" id="ARBA00022989"/>
    </source>
</evidence>
<organism evidence="9 10">
    <name type="scientific">Actinoplanes italicus</name>
    <dbReference type="NCBI Taxonomy" id="113567"/>
    <lineage>
        <taxon>Bacteria</taxon>
        <taxon>Bacillati</taxon>
        <taxon>Actinomycetota</taxon>
        <taxon>Actinomycetes</taxon>
        <taxon>Micromonosporales</taxon>
        <taxon>Micromonosporaceae</taxon>
        <taxon>Actinoplanes</taxon>
    </lineage>
</organism>
<feature type="transmembrane region" description="Helical" evidence="7">
    <location>
        <begin position="409"/>
        <end position="430"/>
    </location>
</feature>
<feature type="transmembrane region" description="Helical" evidence="7">
    <location>
        <begin position="621"/>
        <end position="640"/>
    </location>
</feature>
<dbReference type="EMBL" id="PVMZ01000004">
    <property type="protein sequence ID" value="PRX22601.1"/>
    <property type="molecule type" value="Genomic_DNA"/>
</dbReference>
<feature type="transmembrane region" description="Helical" evidence="7">
    <location>
        <begin position="332"/>
        <end position="350"/>
    </location>
</feature>
<evidence type="ECO:0000256" key="6">
    <source>
        <dbReference type="ARBA" id="ARBA00023136"/>
    </source>
</evidence>
<dbReference type="RefSeq" id="WP_106317397.1">
    <property type="nucleotide sequence ID" value="NZ_BOMO01000020.1"/>
</dbReference>
<dbReference type="InterPro" id="IPR003838">
    <property type="entry name" value="ABC3_permease_C"/>
</dbReference>
<sequence length="746" mass="77991">MTRVLTEMLLGMRLAFAGGRRGRTRTALSTGGVALGTAVLLLSASVPVMLDTRQARIEAFGPFTGGVDVPAGDTLLVGVVESSWHGSDLRGLLMWPETERAPVPPGIPAFPPDGRMYVSPALREALAAPGSDRLRAQMPYEIAGTIGDAGLAGPQELAYYAGNRTLPDRIGEGAYRLERFGAYRVSEDDDTATYVMLGLMVATLLLPVAIFIGASLRFGGDARDRRLAAIRLVGGDNRATLRIAVGESLVPTAAGLLAGTVTYLLVRAMIGRLSLFDVSVFTSDVRPMPVLAALSVAAVIILAAAMTLLGLRGVAIEPLGVVRRTVLWRGRLWWRLILPVLGLVLMYPAFTGGKAETMVTIGVIALLTGLIPLVPYLIPLVVGAVPGGPVSWQLASRQLRQNPVASTRAVTGIVVGVAGVIALNATFATVDVQRKVHDDPADADYSIIGSTDPSPAAMKRLNAAFERVDGVKATTTASYTLYDPATDTYQGFLFVGDCEALDGIADIGRCADGDAFVFGDTGRDVTVKDGPRVAVPAKARPAVLTGSTAQNVFAAVLFTPAAAPEGLSRAGLDFVTTSIRLTSGTPAEKSGDIRAAAISVDPFLQVTNLVSEADRYGAMKTALNIGSTIILLLMGLGLLLDVADRLHDRRRLLGVLAAIGATRATVLRSVMLQALVPVVAGLALAVATGIGLGVVLMRLSEVPVRIDPVAVFSPVAAGAALVLICTVAILLPAARRVTSTEQLQHE</sequence>
<evidence type="ECO:0000313" key="9">
    <source>
        <dbReference type="EMBL" id="PRX22601.1"/>
    </source>
</evidence>
<accession>A0A2T0KGP7</accession>
<feature type="transmembrane region" description="Helical" evidence="7">
    <location>
        <begin position="248"/>
        <end position="270"/>
    </location>
</feature>
<dbReference type="OrthoDB" id="4871813at2"/>
<proteinExistence type="inferred from homology"/>
<gene>
    <name evidence="9" type="ORF">CLV67_104128</name>
</gene>
<reference evidence="9 10" key="1">
    <citation type="submission" date="2018-03" db="EMBL/GenBank/DDBJ databases">
        <title>Genomic Encyclopedia of Archaeal and Bacterial Type Strains, Phase II (KMG-II): from individual species to whole genera.</title>
        <authorList>
            <person name="Goeker M."/>
        </authorList>
    </citation>
    <scope>NUCLEOTIDE SEQUENCE [LARGE SCALE GENOMIC DNA]</scope>
    <source>
        <strain evidence="9 10">DSM 43146</strain>
    </source>
</reference>
<keyword evidence="10" id="KW-1185">Reference proteome</keyword>
<evidence type="ECO:0000256" key="7">
    <source>
        <dbReference type="SAM" id="Phobius"/>
    </source>
</evidence>
<dbReference type="Proteomes" id="UP000239415">
    <property type="component" value="Unassembled WGS sequence"/>
</dbReference>
<feature type="domain" description="ABC3 transporter permease C-terminal" evidence="8">
    <location>
        <begin position="200"/>
        <end position="307"/>
    </location>
</feature>
<comment type="subcellular location">
    <subcellularLocation>
        <location evidence="1">Cell membrane</location>
        <topology evidence="1">Multi-pass membrane protein</topology>
    </subcellularLocation>
</comment>
<feature type="transmembrane region" description="Helical" evidence="7">
    <location>
        <begin position="678"/>
        <end position="697"/>
    </location>
</feature>
<keyword evidence="5 7" id="KW-1133">Transmembrane helix</keyword>
<dbReference type="InterPro" id="IPR051447">
    <property type="entry name" value="Lipoprotein-release_system"/>
</dbReference>
<comment type="caution">
    <text evidence="9">The sequence shown here is derived from an EMBL/GenBank/DDBJ whole genome shotgun (WGS) entry which is preliminary data.</text>
</comment>
<evidence type="ECO:0000256" key="4">
    <source>
        <dbReference type="ARBA" id="ARBA00022692"/>
    </source>
</evidence>
<protein>
    <submittedName>
        <fullName evidence="9">FtsX-like permease family protein</fullName>
    </submittedName>
</protein>